<keyword evidence="5" id="KW-1185">Reference proteome</keyword>
<protein>
    <recommendedName>
        <fullName evidence="2">HAT C-terminal dimerisation domain-containing protein</fullName>
    </recommendedName>
</protein>
<dbReference type="PANTHER" id="PTHR45749">
    <property type="match status" value="1"/>
</dbReference>
<dbReference type="AlphaFoldDB" id="A0A815LAC6"/>
<sequence length="382" mass="43732">MADSTPDSSRQDMLSLFIRYVDENFNPVERFIGIDETIGKTGELLSNQILSILEESGLDQLKLISQSYDYTANMSGQFKGVQNLITTKLNPNIIYIPCASHRSNTAVKHSCDESVDIITLFGKLQKIEKNNVDAETRQEAKSILKNMQCYSFILYLIFMKNVLAMTNALTCELQTESLNIISSIEVIDKTCSLLTTERNSDRNLRNIILLSDKVAEEHSIDTTEEFKTKHRPRRPPRKIGDNPHTTHVFTRAVFDRLITEYRELISNLIKNLRSVGKLSPNYIIHIDLNDAKAICEGEKIDDPNLLLTECQLYADDIKNYDNITAAGKFIAERKTLLPCLYQAFRYFLTFPVTVASNEREFNKLKIIKNRLRSTMGDERLKQ</sequence>
<evidence type="ECO:0000313" key="3">
    <source>
        <dbReference type="EMBL" id="CAF1401603.1"/>
    </source>
</evidence>
<feature type="compositionally biased region" description="Basic residues" evidence="1">
    <location>
        <begin position="228"/>
        <end position="237"/>
    </location>
</feature>
<evidence type="ECO:0000256" key="1">
    <source>
        <dbReference type="SAM" id="MobiDB-lite"/>
    </source>
</evidence>
<dbReference type="Proteomes" id="UP000681722">
    <property type="component" value="Unassembled WGS sequence"/>
</dbReference>
<dbReference type="SUPFAM" id="SSF53098">
    <property type="entry name" value="Ribonuclease H-like"/>
    <property type="match status" value="1"/>
</dbReference>
<dbReference type="OrthoDB" id="6624135at2759"/>
<dbReference type="EMBL" id="CAJNOQ010017572">
    <property type="protein sequence ID" value="CAF1401603.1"/>
    <property type="molecule type" value="Genomic_DNA"/>
</dbReference>
<name>A0A815LAC6_9BILA</name>
<comment type="caution">
    <text evidence="3">The sequence shown here is derived from an EMBL/GenBank/DDBJ whole genome shotgun (WGS) entry which is preliminary data.</text>
</comment>
<dbReference type="Pfam" id="PF05699">
    <property type="entry name" value="Dimer_Tnp_hAT"/>
    <property type="match status" value="1"/>
</dbReference>
<dbReference type="Proteomes" id="UP000663829">
    <property type="component" value="Unassembled WGS sequence"/>
</dbReference>
<dbReference type="InterPro" id="IPR008906">
    <property type="entry name" value="HATC_C_dom"/>
</dbReference>
<feature type="domain" description="HAT C-terminal dimerisation" evidence="2">
    <location>
        <begin position="327"/>
        <end position="380"/>
    </location>
</feature>
<dbReference type="GO" id="GO:0046983">
    <property type="term" value="F:protein dimerization activity"/>
    <property type="evidence" value="ECO:0007669"/>
    <property type="project" value="InterPro"/>
</dbReference>
<proteinExistence type="predicted"/>
<evidence type="ECO:0000259" key="2">
    <source>
        <dbReference type="Pfam" id="PF05699"/>
    </source>
</evidence>
<dbReference type="EMBL" id="CAJOBC010082994">
    <property type="protein sequence ID" value="CAF4295293.1"/>
    <property type="molecule type" value="Genomic_DNA"/>
</dbReference>
<reference evidence="3" key="1">
    <citation type="submission" date="2021-02" db="EMBL/GenBank/DDBJ databases">
        <authorList>
            <person name="Nowell W R."/>
        </authorList>
    </citation>
    <scope>NUCLEOTIDE SEQUENCE</scope>
</reference>
<evidence type="ECO:0000313" key="5">
    <source>
        <dbReference type="Proteomes" id="UP000663829"/>
    </source>
</evidence>
<accession>A0A815LAC6</accession>
<evidence type="ECO:0000313" key="4">
    <source>
        <dbReference type="EMBL" id="CAF4295293.1"/>
    </source>
</evidence>
<dbReference type="InterPro" id="IPR012337">
    <property type="entry name" value="RNaseH-like_sf"/>
</dbReference>
<dbReference type="PANTHER" id="PTHR45749:SF21">
    <property type="entry name" value="DUF4371 DOMAIN-CONTAINING PROTEIN"/>
    <property type="match status" value="1"/>
</dbReference>
<organism evidence="3 5">
    <name type="scientific">Didymodactylos carnosus</name>
    <dbReference type="NCBI Taxonomy" id="1234261"/>
    <lineage>
        <taxon>Eukaryota</taxon>
        <taxon>Metazoa</taxon>
        <taxon>Spiralia</taxon>
        <taxon>Gnathifera</taxon>
        <taxon>Rotifera</taxon>
        <taxon>Eurotatoria</taxon>
        <taxon>Bdelloidea</taxon>
        <taxon>Philodinida</taxon>
        <taxon>Philodinidae</taxon>
        <taxon>Didymodactylos</taxon>
    </lineage>
</organism>
<gene>
    <name evidence="3" type="ORF">GPM918_LOCUS33287</name>
    <name evidence="4" type="ORF">SRO942_LOCUS33969</name>
</gene>
<feature type="region of interest" description="Disordered" evidence="1">
    <location>
        <begin position="221"/>
        <end position="242"/>
    </location>
</feature>